<dbReference type="PANTHER" id="PTHR44167:SF24">
    <property type="entry name" value="SERINE_THREONINE-PROTEIN KINASE CHK2"/>
    <property type="match status" value="1"/>
</dbReference>
<feature type="region of interest" description="Disordered" evidence="2">
    <location>
        <begin position="814"/>
        <end position="856"/>
    </location>
</feature>
<keyword evidence="5" id="KW-1185">Reference proteome</keyword>
<dbReference type="SMART" id="SM00220">
    <property type="entry name" value="S_TKc"/>
    <property type="match status" value="1"/>
</dbReference>
<sequence length="1328" mass="150502">PFGHSKAKESSTDQGKVKESSQTPVKSKKKKSKLHTDITHQPPEQFSPLALNSLHPDIPCTRISPSDHKQHKPSKKSVLFESFKGAHVAEITPNTTNNSIESSDTEHPVVENAQIKQQSIDKLATKNSRKRDIEDVRNDSEAITHTPDIQLSQEPKRKKRKKKKKKKNAEDVESSILASQTTIIETVSNTFCTPNSSKALFESHEDSIVNNTLEDVHESFDLSRSQVVAETTSFDFLAETGSLNPEDSEISGATQNQEIIPETDSMLKEPEMMNNILVDNSMTRNTLEEETPSNLLNQLDEISRISRGSLKSTKVADSVSTMMASEDTRPQTPVINNSALKSSKRYSKSFGNQFLCHEDQSAARNLNSENSLSTIQSPSKSEKKAVKLSPSFLMETDLSIEKVTEYISKDGCNASEFVNSEYVCSTPLKESISQLTSPVSTGSLMFDLTPQSPSVKSEDKRQILETKDNLNGVVSFPDPDIFRKATYILDKLFARSISRAFISSTGTTHLYKPPIGGLNLMIVDRKLWHGKYHSFEEFMQDLRKIAEMVTVNYDDTDEIYFISQDFVDFFESVAKEIHHRSLEQRMILEKQEVAPFDDQYLMEIVRNLECNKDSAFYIVKFATPEEVERSSSELLEKETFAAVHCPFFESFGSTQDALKCPEKAALPAVHRIFISYNRTVLELARDEQNGYLLVFANVATSKVATKGHIRLQADCFVTKPIGKRHDIEDVDILQCLNSMKSWIKVAILKSFKFDAEVPNKFRSAHLNKTFRPVKYDPHILGDGQLAHIIMEAENYWDPKVAEERLLEMMEGPTETVPNALTSQQTNANPSRITSNMKSTPISKKDPGNSKRSCTKTKKSYNEDLYIAEDSDLDYSIPESPTSSKATRHYLVSSIEAQNEFIDIEESSEEQVSCSISDDSLSQLDTSTQKIPESMPKSERNDSGLVCETQSNDDEVRNSTRLPTEEIQISNASQLPSEANAIYLKLKKIGLQLGVDFQKLSEVLPQSLSQNPVVGQFKKVHINTSDTSTVVQLYKDISEELIESRLMELVCLLKLRGAKRVGEILSILESESGNPVGLTMTRYQKTLKEYLHARHKISPHQKYKLMRDMIAAVKILHDQGIAHRDLSEVNVMVNEVDGVYLKDDTLRPKVILIDYGKARLTRKEDIQKWYLKALLPEEEQLLPRIKTIPDHGYKRYRSINTLPRTKKDWDVLPHSIDPLAEDIYSLGILLWRTFTQQNPWVGVFEDDIKGLRQIVGNEQRHRAEICKAIPGTKCRELLFGCLAVNDRDRWDVNYLSEWIWNKENRTQLISEIDRDFSGRHSTRRSIGRV</sequence>
<feature type="compositionally biased region" description="Polar residues" evidence="2">
    <location>
        <begin position="815"/>
        <end position="841"/>
    </location>
</feature>
<evidence type="ECO:0000256" key="1">
    <source>
        <dbReference type="ARBA" id="ARBA00023117"/>
    </source>
</evidence>
<feature type="compositionally biased region" description="Basic and acidic residues" evidence="2">
    <location>
        <begin position="1"/>
        <end position="19"/>
    </location>
</feature>
<dbReference type="EMBL" id="JASJQH010007375">
    <property type="protein sequence ID" value="KAK9709862.1"/>
    <property type="molecule type" value="Genomic_DNA"/>
</dbReference>
<dbReference type="InterPro" id="IPR036427">
    <property type="entry name" value="Bromodomain-like_sf"/>
</dbReference>
<accession>A0ABR2VYL4</accession>
<feature type="region of interest" description="Disordered" evidence="2">
    <location>
        <begin position="122"/>
        <end position="174"/>
    </location>
</feature>
<dbReference type="Pfam" id="PF00069">
    <property type="entry name" value="Pkinase"/>
    <property type="match status" value="1"/>
</dbReference>
<gene>
    <name evidence="4" type="ORF">K7432_008746</name>
</gene>
<name>A0ABR2VYL4_9FUNG</name>
<evidence type="ECO:0000259" key="3">
    <source>
        <dbReference type="PROSITE" id="PS50011"/>
    </source>
</evidence>
<comment type="caution">
    <text evidence="4">The sequence shown here is derived from an EMBL/GenBank/DDBJ whole genome shotgun (WGS) entry which is preliminary data.</text>
</comment>
<evidence type="ECO:0000313" key="4">
    <source>
        <dbReference type="EMBL" id="KAK9709862.1"/>
    </source>
</evidence>
<feature type="compositionally biased region" description="Polar residues" evidence="2">
    <location>
        <begin position="143"/>
        <end position="153"/>
    </location>
</feature>
<dbReference type="Proteomes" id="UP001479436">
    <property type="component" value="Unassembled WGS sequence"/>
</dbReference>
<proteinExistence type="predicted"/>
<feature type="region of interest" description="Disordered" evidence="2">
    <location>
        <begin position="1"/>
        <end position="81"/>
    </location>
</feature>
<keyword evidence="1" id="KW-0103">Bromodomain</keyword>
<feature type="compositionally biased region" description="Basic residues" evidence="2">
    <location>
        <begin position="156"/>
        <end position="167"/>
    </location>
</feature>
<protein>
    <recommendedName>
        <fullName evidence="3">Protein kinase domain-containing protein</fullName>
    </recommendedName>
</protein>
<reference evidence="4 5" key="1">
    <citation type="submission" date="2023-04" db="EMBL/GenBank/DDBJ databases">
        <title>Genome of Basidiobolus ranarum AG-B5.</title>
        <authorList>
            <person name="Stajich J.E."/>
            <person name="Carter-House D."/>
            <person name="Gryganskyi A."/>
        </authorList>
    </citation>
    <scope>NUCLEOTIDE SEQUENCE [LARGE SCALE GENOMIC DNA]</scope>
    <source>
        <strain evidence="4 5">AG-B5</strain>
    </source>
</reference>
<evidence type="ECO:0000313" key="5">
    <source>
        <dbReference type="Proteomes" id="UP001479436"/>
    </source>
</evidence>
<dbReference type="PANTHER" id="PTHR44167">
    <property type="entry name" value="OVARIAN-SPECIFIC SERINE/THREONINE-PROTEIN KINASE LOK-RELATED"/>
    <property type="match status" value="1"/>
</dbReference>
<dbReference type="PROSITE" id="PS50011">
    <property type="entry name" value="PROTEIN_KINASE_DOM"/>
    <property type="match status" value="1"/>
</dbReference>
<feature type="non-terminal residue" evidence="4">
    <location>
        <position position="1"/>
    </location>
</feature>
<feature type="region of interest" description="Disordered" evidence="2">
    <location>
        <begin position="926"/>
        <end position="945"/>
    </location>
</feature>
<dbReference type="InterPro" id="IPR011009">
    <property type="entry name" value="Kinase-like_dom_sf"/>
</dbReference>
<feature type="compositionally biased region" description="Basic and acidic residues" evidence="2">
    <location>
        <begin position="130"/>
        <end position="142"/>
    </location>
</feature>
<evidence type="ECO:0000256" key="2">
    <source>
        <dbReference type="SAM" id="MobiDB-lite"/>
    </source>
</evidence>
<dbReference type="Gene3D" id="1.10.510.10">
    <property type="entry name" value="Transferase(Phosphotransferase) domain 1"/>
    <property type="match status" value="1"/>
</dbReference>
<organism evidence="4 5">
    <name type="scientific">Basidiobolus ranarum</name>
    <dbReference type="NCBI Taxonomy" id="34480"/>
    <lineage>
        <taxon>Eukaryota</taxon>
        <taxon>Fungi</taxon>
        <taxon>Fungi incertae sedis</taxon>
        <taxon>Zoopagomycota</taxon>
        <taxon>Entomophthoromycotina</taxon>
        <taxon>Basidiobolomycetes</taxon>
        <taxon>Basidiobolales</taxon>
        <taxon>Basidiobolaceae</taxon>
        <taxon>Basidiobolus</taxon>
    </lineage>
</organism>
<dbReference type="SUPFAM" id="SSF47370">
    <property type="entry name" value="Bromodomain"/>
    <property type="match status" value="1"/>
</dbReference>
<dbReference type="InterPro" id="IPR000719">
    <property type="entry name" value="Prot_kinase_dom"/>
</dbReference>
<dbReference type="SUPFAM" id="SSF56112">
    <property type="entry name" value="Protein kinase-like (PK-like)"/>
    <property type="match status" value="1"/>
</dbReference>
<feature type="domain" description="Protein kinase" evidence="3">
    <location>
        <begin position="1005"/>
        <end position="1298"/>
    </location>
</feature>